<evidence type="ECO:0000313" key="3">
    <source>
        <dbReference type="EMBL" id="KAF4693467.1"/>
    </source>
</evidence>
<gene>
    <name evidence="3" type="ORF">FOZ60_010885</name>
</gene>
<evidence type="ECO:0000256" key="1">
    <source>
        <dbReference type="SAM" id="MobiDB-lite"/>
    </source>
</evidence>
<dbReference type="Pfam" id="PF12400">
    <property type="entry name" value="STIMATE"/>
    <property type="match status" value="1"/>
</dbReference>
<protein>
    <recommendedName>
        <fullName evidence="5">Transmembrane protein</fullName>
    </recommendedName>
</protein>
<dbReference type="PANTHER" id="PTHR31735:SF1">
    <property type="entry name" value="VACUOLAR MEMBRANE PROTEIN YPL162C"/>
    <property type="match status" value="1"/>
</dbReference>
<proteinExistence type="predicted"/>
<keyword evidence="2" id="KW-1133">Transmembrane helix</keyword>
<dbReference type="AlphaFoldDB" id="A0A7J6PC28"/>
<dbReference type="EMBL" id="JABANP010000045">
    <property type="protein sequence ID" value="KAF4693467.1"/>
    <property type="molecule type" value="Genomic_DNA"/>
</dbReference>
<dbReference type="InterPro" id="IPR022127">
    <property type="entry name" value="STIMATE/YPL162C"/>
</dbReference>
<sequence length="264" mass="30335">MTSMNDGMLTPVDPLSEAEPECQLFPGYFGYFVQLALFTICALSLVLKKYKEGSGVRTWWEFLLDSSKQGLGSAWIHCLNLIFATKLHEETGGDPCDWYWINIMVDVLIGTGINYILLKLITEHIIPLLFGDNIARGFISGDYGNSVHHGGQWQTKGTNWGNYLKQLILWLCIVSTMKCIMLCLMLHLQTTMLYLAALVLHPLRHHRLLKLIFVMIVTPVVMNIMQFWITDNFIRRHPPPHTSESNVQHHHEQQQEEPLLMNDE</sequence>
<feature type="region of interest" description="Disordered" evidence="1">
    <location>
        <begin position="239"/>
        <end position="264"/>
    </location>
</feature>
<keyword evidence="2" id="KW-0812">Transmembrane</keyword>
<feature type="transmembrane region" description="Helical" evidence="2">
    <location>
        <begin position="208"/>
        <end position="229"/>
    </location>
</feature>
<feature type="transmembrane region" description="Helical" evidence="2">
    <location>
        <begin position="167"/>
        <end position="188"/>
    </location>
</feature>
<dbReference type="GO" id="GO:0016020">
    <property type="term" value="C:membrane"/>
    <property type="evidence" value="ECO:0007669"/>
    <property type="project" value="TreeGrafter"/>
</dbReference>
<dbReference type="Proteomes" id="UP000541610">
    <property type="component" value="Unassembled WGS sequence"/>
</dbReference>
<comment type="caution">
    <text evidence="3">The sequence shown here is derived from an EMBL/GenBank/DDBJ whole genome shotgun (WGS) entry which is preliminary data.</text>
</comment>
<dbReference type="OrthoDB" id="431202at2759"/>
<feature type="transmembrane region" description="Helical" evidence="2">
    <location>
        <begin position="28"/>
        <end position="47"/>
    </location>
</feature>
<dbReference type="PANTHER" id="PTHR31735">
    <property type="entry name" value="VACUOLAR MEMBRANE PROTEIN YPL162C"/>
    <property type="match status" value="1"/>
</dbReference>
<evidence type="ECO:0008006" key="5">
    <source>
        <dbReference type="Google" id="ProtNLM"/>
    </source>
</evidence>
<evidence type="ECO:0000313" key="4">
    <source>
        <dbReference type="Proteomes" id="UP000541610"/>
    </source>
</evidence>
<keyword evidence="2" id="KW-0472">Membrane</keyword>
<organism evidence="3 4">
    <name type="scientific">Perkinsus olseni</name>
    <name type="common">Perkinsus atlanticus</name>
    <dbReference type="NCBI Taxonomy" id="32597"/>
    <lineage>
        <taxon>Eukaryota</taxon>
        <taxon>Sar</taxon>
        <taxon>Alveolata</taxon>
        <taxon>Perkinsozoa</taxon>
        <taxon>Perkinsea</taxon>
        <taxon>Perkinsida</taxon>
        <taxon>Perkinsidae</taxon>
        <taxon>Perkinsus</taxon>
    </lineage>
</organism>
<accession>A0A7J6PC28</accession>
<reference evidence="3 4" key="1">
    <citation type="submission" date="2020-04" db="EMBL/GenBank/DDBJ databases">
        <title>Perkinsus olseni comparative genomics.</title>
        <authorList>
            <person name="Bogema D.R."/>
        </authorList>
    </citation>
    <scope>NUCLEOTIDE SEQUENCE [LARGE SCALE GENOMIC DNA]</scope>
    <source>
        <strain evidence="3">00978-12</strain>
    </source>
</reference>
<name>A0A7J6PC28_PEROL</name>
<evidence type="ECO:0000256" key="2">
    <source>
        <dbReference type="SAM" id="Phobius"/>
    </source>
</evidence>